<keyword evidence="3" id="KW-1185">Reference proteome</keyword>
<evidence type="ECO:0000313" key="2">
    <source>
        <dbReference type="EMBL" id="TFF20783.1"/>
    </source>
</evidence>
<dbReference type="AlphaFoldDB" id="A0A4Y8RGE1"/>
<dbReference type="EMBL" id="SOZD01000005">
    <property type="protein sequence ID" value="TFF20783.1"/>
    <property type="molecule type" value="Genomic_DNA"/>
</dbReference>
<accession>A0A4Y8RGE1</accession>
<dbReference type="RefSeq" id="WP_134763258.1">
    <property type="nucleotide sequence ID" value="NZ_SOZD01000005.1"/>
</dbReference>
<gene>
    <name evidence="2" type="ORF">E3C22_17995</name>
</gene>
<evidence type="ECO:0000313" key="3">
    <source>
        <dbReference type="Proteomes" id="UP000298179"/>
    </source>
</evidence>
<name>A0A4Y8RGE1_9HYPH</name>
<organism evidence="2 3">
    <name type="scientific">Jiella endophytica</name>
    <dbReference type="NCBI Taxonomy" id="2558362"/>
    <lineage>
        <taxon>Bacteria</taxon>
        <taxon>Pseudomonadati</taxon>
        <taxon>Pseudomonadota</taxon>
        <taxon>Alphaproteobacteria</taxon>
        <taxon>Hyphomicrobiales</taxon>
        <taxon>Aurantimonadaceae</taxon>
        <taxon>Jiella</taxon>
    </lineage>
</organism>
<proteinExistence type="predicted"/>
<keyword evidence="1" id="KW-0812">Transmembrane</keyword>
<keyword evidence="1" id="KW-0472">Membrane</keyword>
<keyword evidence="1" id="KW-1133">Transmembrane helix</keyword>
<evidence type="ECO:0000256" key="1">
    <source>
        <dbReference type="SAM" id="Phobius"/>
    </source>
</evidence>
<protein>
    <submittedName>
        <fullName evidence="2">Uncharacterized protein</fullName>
    </submittedName>
</protein>
<feature type="transmembrane region" description="Helical" evidence="1">
    <location>
        <begin position="20"/>
        <end position="41"/>
    </location>
</feature>
<dbReference type="Proteomes" id="UP000298179">
    <property type="component" value="Unassembled WGS sequence"/>
</dbReference>
<reference evidence="2 3" key="1">
    <citation type="submission" date="2019-03" db="EMBL/GenBank/DDBJ databases">
        <title>Jiella endophytica sp. nov., a novel endophytic bacterium isolated from root of Ficus microcarpa Linn. f.</title>
        <authorList>
            <person name="Tuo L."/>
        </authorList>
    </citation>
    <scope>NUCLEOTIDE SEQUENCE [LARGE SCALE GENOMIC DNA]</scope>
    <source>
        <strain evidence="2 3">CBS5Q-3</strain>
    </source>
</reference>
<comment type="caution">
    <text evidence="2">The sequence shown here is derived from an EMBL/GenBank/DDBJ whole genome shotgun (WGS) entry which is preliminary data.</text>
</comment>
<sequence length="65" mass="7150">MADHHAMLASCWRWQKLQNIAAIFAAAGTVLGLAFADWGWWSLLGFAFLTLATNGSVETTMKRHG</sequence>